<dbReference type="PROSITE" id="PS50835">
    <property type="entry name" value="IG_LIKE"/>
    <property type="match status" value="1"/>
</dbReference>
<dbReference type="GO" id="GO:0006955">
    <property type="term" value="P:immune response"/>
    <property type="evidence" value="ECO:0007669"/>
    <property type="project" value="TreeGrafter"/>
</dbReference>
<dbReference type="GO" id="GO:0009897">
    <property type="term" value="C:external side of plasma membrane"/>
    <property type="evidence" value="ECO:0007669"/>
    <property type="project" value="TreeGrafter"/>
</dbReference>
<dbReference type="InterPro" id="IPR013783">
    <property type="entry name" value="Ig-like_fold"/>
</dbReference>
<dbReference type="GO" id="GO:0005615">
    <property type="term" value="C:extracellular space"/>
    <property type="evidence" value="ECO:0007669"/>
    <property type="project" value="TreeGrafter"/>
</dbReference>
<accession>A0AAD5A0Q9</accession>
<evidence type="ECO:0000313" key="5">
    <source>
        <dbReference type="Proteomes" id="UP001205998"/>
    </source>
</evidence>
<reference evidence="4" key="1">
    <citation type="submission" date="2018-07" db="EMBL/GenBank/DDBJ databases">
        <title>Comparative genomics of catfishes provides insights into carnivory and benthic adaptation.</title>
        <authorList>
            <person name="Zhang Y."/>
            <person name="Wang D."/>
            <person name="Peng Z."/>
            <person name="Zheng S."/>
            <person name="Shao F."/>
            <person name="Tao W."/>
        </authorList>
    </citation>
    <scope>NUCLEOTIDE SEQUENCE</scope>
    <source>
        <strain evidence="4">Chongqing</strain>
    </source>
</reference>
<comment type="caution">
    <text evidence="4">The sequence shown here is derived from an EMBL/GenBank/DDBJ whole genome shotgun (WGS) entry which is preliminary data.</text>
</comment>
<dbReference type="InterPro" id="IPR001039">
    <property type="entry name" value="MHC_I_a_a1/a2"/>
</dbReference>
<dbReference type="InterPro" id="IPR007110">
    <property type="entry name" value="Ig-like_dom"/>
</dbReference>
<feature type="domain" description="Ig-like" evidence="3">
    <location>
        <begin position="224"/>
        <end position="331"/>
    </location>
</feature>
<dbReference type="Proteomes" id="UP001205998">
    <property type="component" value="Unassembled WGS sequence"/>
</dbReference>
<keyword evidence="1" id="KW-0325">Glycoprotein</keyword>
<evidence type="ECO:0000256" key="1">
    <source>
        <dbReference type="ARBA" id="ARBA00023180"/>
    </source>
</evidence>
<dbReference type="EMBL" id="MU592027">
    <property type="protein sequence ID" value="KAI5607299.1"/>
    <property type="molecule type" value="Genomic_DNA"/>
</dbReference>
<dbReference type="Pfam" id="PF00129">
    <property type="entry name" value="MHC_I"/>
    <property type="match status" value="1"/>
</dbReference>
<gene>
    <name evidence="4" type="ORF">C0J50_7051</name>
</gene>
<dbReference type="InterPro" id="IPR037055">
    <property type="entry name" value="MHC_I-like_Ag-recog_sf"/>
</dbReference>
<comment type="similarity">
    <text evidence="2">Belongs to the MHC class I family.</text>
</comment>
<dbReference type="InterPro" id="IPR011162">
    <property type="entry name" value="MHC_I/II-like_Ag-recog"/>
</dbReference>
<dbReference type="CDD" id="cd07698">
    <property type="entry name" value="IgC1_MHC_I_alpha3"/>
    <property type="match status" value="1"/>
</dbReference>
<dbReference type="AlphaFoldDB" id="A0AAD5A0Q9"/>
<dbReference type="FunFam" id="3.30.500.10:FF:000001">
    <property type="entry name" value="H-2 class I histocompatibility antigen, alpha chain"/>
    <property type="match status" value="1"/>
</dbReference>
<dbReference type="PANTHER" id="PTHR16675">
    <property type="entry name" value="MHC CLASS I-RELATED"/>
    <property type="match status" value="1"/>
</dbReference>
<protein>
    <submittedName>
        <fullName evidence="4">Major histocompatibility complex class I UXA2</fullName>
    </submittedName>
</protein>
<sequence>MHSGTPVVFSQTRRNKETLEYILYDVHYTAESLWTPDHKIDHKITFILFNRVGALEQEIFLELCTLGHAGTVTPGLHFPEFTIVGQVDGEQFMYYDSNIGRTIPRTQWIKNIEGEDYWNVQTDIGWRAEEIFKVNVDNLMGLFNQTEGVHTVQWLVGCEVGVDGDRTVGGYNQYGYDGEDFISFDVNTLTWVAPESKAQITKYAWDSETAENKKEENYLKNTCPKWLQKYVNHTLERKVHPETFLFQKGSTFLVVVCHATGFFPKALMISWQKDSEDVLKDVELRETLPNGDGSFQKRSILKVPAEELQKHNYTCIIQHSSLEKDKVLPVNGHQIMRSRVWISIIVCSCFCFAVIA</sequence>
<organism evidence="4 5">
    <name type="scientific">Silurus asotus</name>
    <name type="common">Amur catfish</name>
    <name type="synonym">Parasilurus asotus</name>
    <dbReference type="NCBI Taxonomy" id="30991"/>
    <lineage>
        <taxon>Eukaryota</taxon>
        <taxon>Metazoa</taxon>
        <taxon>Chordata</taxon>
        <taxon>Craniata</taxon>
        <taxon>Vertebrata</taxon>
        <taxon>Euteleostomi</taxon>
        <taxon>Actinopterygii</taxon>
        <taxon>Neopterygii</taxon>
        <taxon>Teleostei</taxon>
        <taxon>Ostariophysi</taxon>
        <taxon>Siluriformes</taxon>
        <taxon>Siluridae</taxon>
        <taxon>Silurus</taxon>
    </lineage>
</organism>
<dbReference type="Gene3D" id="3.30.500.10">
    <property type="entry name" value="MHC class I-like antigen recognition-like"/>
    <property type="match status" value="1"/>
</dbReference>
<evidence type="ECO:0000259" key="3">
    <source>
        <dbReference type="PROSITE" id="PS50835"/>
    </source>
</evidence>
<name>A0AAD5A0Q9_SILAS</name>
<dbReference type="PRINTS" id="PR01638">
    <property type="entry name" value="MHCCLASSI"/>
</dbReference>
<dbReference type="Pfam" id="PF07654">
    <property type="entry name" value="C1-set"/>
    <property type="match status" value="1"/>
</dbReference>
<dbReference type="InterPro" id="IPR036179">
    <property type="entry name" value="Ig-like_dom_sf"/>
</dbReference>
<dbReference type="InterPro" id="IPR050208">
    <property type="entry name" value="MHC_class-I_related"/>
</dbReference>
<dbReference type="SUPFAM" id="SSF54452">
    <property type="entry name" value="MHC antigen-recognition domain"/>
    <property type="match status" value="1"/>
</dbReference>
<dbReference type="PANTHER" id="PTHR16675:SF237">
    <property type="entry name" value="MHC CLASS I ANTIGEN TRANSCRIPT VARIANT 1-RELATED"/>
    <property type="match status" value="1"/>
</dbReference>
<dbReference type="SUPFAM" id="SSF48726">
    <property type="entry name" value="Immunoglobulin"/>
    <property type="match status" value="1"/>
</dbReference>
<proteinExistence type="inferred from homology"/>
<evidence type="ECO:0000313" key="4">
    <source>
        <dbReference type="EMBL" id="KAI5607299.1"/>
    </source>
</evidence>
<evidence type="ECO:0000256" key="2">
    <source>
        <dbReference type="RuleBase" id="RU004439"/>
    </source>
</evidence>
<dbReference type="InterPro" id="IPR003597">
    <property type="entry name" value="Ig_C1-set"/>
</dbReference>
<keyword evidence="5" id="KW-1185">Reference proteome</keyword>
<dbReference type="Gene3D" id="2.60.40.10">
    <property type="entry name" value="Immunoglobulins"/>
    <property type="match status" value="1"/>
</dbReference>
<dbReference type="InterPro" id="IPR011161">
    <property type="entry name" value="MHC_I-like_Ag-recog"/>
</dbReference>
<dbReference type="SMART" id="SM00407">
    <property type="entry name" value="IGc1"/>
    <property type="match status" value="1"/>
</dbReference>